<comment type="caution">
    <text evidence="2">The sequence shown here is derived from an EMBL/GenBank/DDBJ whole genome shotgun (WGS) entry which is preliminary data.</text>
</comment>
<dbReference type="GO" id="GO:0006313">
    <property type="term" value="P:DNA transposition"/>
    <property type="evidence" value="ECO:0007669"/>
    <property type="project" value="InterPro"/>
</dbReference>
<evidence type="ECO:0000313" key="3">
    <source>
        <dbReference type="Proteomes" id="UP000294576"/>
    </source>
</evidence>
<dbReference type="RefSeq" id="WP_342636122.1">
    <property type="nucleotide sequence ID" value="NZ_SMBH01000044.1"/>
</dbReference>
<name>A0A4R3PRW0_RHISU</name>
<proteinExistence type="predicted"/>
<dbReference type="Pfam" id="PF01526">
    <property type="entry name" value="DDE_Tnp_Tn3"/>
    <property type="match status" value="1"/>
</dbReference>
<dbReference type="InterPro" id="IPR002513">
    <property type="entry name" value="Tn3_Tnp_DDE_dom"/>
</dbReference>
<feature type="domain" description="Tn3 transposase DDE" evidence="1">
    <location>
        <begin position="1"/>
        <end position="121"/>
    </location>
</feature>
<dbReference type="EMBL" id="SMBH01000044">
    <property type="protein sequence ID" value="TCU03655.1"/>
    <property type="molecule type" value="Genomic_DNA"/>
</dbReference>
<feature type="non-terminal residue" evidence="2">
    <location>
        <position position="1"/>
    </location>
</feature>
<sequence>RQNQVDIALQEIGKIERTLFMLDWLENLVLRRRCHAGLNKGEQRHALAQAVYTFGQGRVIDRSHEAQQYRASGLNLVTAAIVYWNSIYMADAVAHLRSQGEIVPDDLLTHTSPVGWEHIAFSAAITRGIETVVLVGDIALINEIVLAAPASLQRTTALRFDEN</sequence>
<organism evidence="2 3">
    <name type="scientific">Rhizobium sullae</name>
    <name type="common">Rhizobium hedysari</name>
    <dbReference type="NCBI Taxonomy" id="50338"/>
    <lineage>
        <taxon>Bacteria</taxon>
        <taxon>Pseudomonadati</taxon>
        <taxon>Pseudomonadota</taxon>
        <taxon>Alphaproteobacteria</taxon>
        <taxon>Hyphomicrobiales</taxon>
        <taxon>Rhizobiaceae</taxon>
        <taxon>Rhizobium/Agrobacterium group</taxon>
        <taxon>Rhizobium</taxon>
    </lineage>
</organism>
<evidence type="ECO:0000313" key="2">
    <source>
        <dbReference type="EMBL" id="TCU03655.1"/>
    </source>
</evidence>
<dbReference type="Proteomes" id="UP000294576">
    <property type="component" value="Unassembled WGS sequence"/>
</dbReference>
<gene>
    <name evidence="2" type="ORF">EV132_14419</name>
</gene>
<reference evidence="2 3" key="1">
    <citation type="submission" date="2019-03" db="EMBL/GenBank/DDBJ databases">
        <title>Genomic Encyclopedia of Type Strains, Phase IV (KMG-V): Genome sequencing to study the core and pangenomes of soil and plant-associated prokaryotes.</title>
        <authorList>
            <person name="Whitman W."/>
        </authorList>
    </citation>
    <scope>NUCLEOTIDE SEQUENCE [LARGE SCALE GENOMIC DNA]</scope>
    <source>
        <strain evidence="2 3">Hc14</strain>
    </source>
</reference>
<dbReference type="AlphaFoldDB" id="A0A4R3PRW0"/>
<evidence type="ECO:0000259" key="1">
    <source>
        <dbReference type="Pfam" id="PF01526"/>
    </source>
</evidence>
<dbReference type="GO" id="GO:0004803">
    <property type="term" value="F:transposase activity"/>
    <property type="evidence" value="ECO:0007669"/>
    <property type="project" value="InterPro"/>
</dbReference>
<protein>
    <submittedName>
        <fullName evidence="2">Tn3 transposase DDE domain-containing protein</fullName>
    </submittedName>
</protein>
<accession>A0A4R3PRW0</accession>